<evidence type="ECO:0000259" key="4">
    <source>
        <dbReference type="PROSITE" id="PS51372"/>
    </source>
</evidence>
<organism evidence="5 6">
    <name type="scientific">Ruminococcus turbiniformis</name>
    <dbReference type="NCBI Taxonomy" id="2881258"/>
    <lineage>
        <taxon>Bacteria</taxon>
        <taxon>Bacillati</taxon>
        <taxon>Bacillota</taxon>
        <taxon>Clostridia</taxon>
        <taxon>Eubacteriales</taxon>
        <taxon>Oscillospiraceae</taxon>
        <taxon>Ruminococcus</taxon>
    </lineage>
</organism>
<dbReference type="PANTHER" id="PTHR30185:SF18">
    <property type="entry name" value="TRANSCRIPTIONAL REGULATOR MTLR"/>
    <property type="match status" value="1"/>
</dbReference>
<dbReference type="SUPFAM" id="SSF50151">
    <property type="entry name" value="SacY-like RNA-binding domain"/>
    <property type="match status" value="1"/>
</dbReference>
<dbReference type="Gene3D" id="2.30.24.10">
    <property type="entry name" value="CAT RNA-binding domain"/>
    <property type="match status" value="1"/>
</dbReference>
<dbReference type="Proteomes" id="UP001198151">
    <property type="component" value="Unassembled WGS sequence"/>
</dbReference>
<dbReference type="SMART" id="SM01061">
    <property type="entry name" value="CAT_RBD"/>
    <property type="match status" value="1"/>
</dbReference>
<evidence type="ECO:0000256" key="1">
    <source>
        <dbReference type="ARBA" id="ARBA00022737"/>
    </source>
</evidence>
<gene>
    <name evidence="5" type="ORF">LKD70_08940</name>
</gene>
<feature type="domain" description="PRD" evidence="4">
    <location>
        <begin position="61"/>
        <end position="166"/>
    </location>
</feature>
<keyword evidence="6" id="KW-1185">Reference proteome</keyword>
<dbReference type="InterPro" id="IPR004341">
    <property type="entry name" value="CAT_RNA-bd_dom"/>
</dbReference>
<dbReference type="InterPro" id="IPR011608">
    <property type="entry name" value="PRD"/>
</dbReference>
<reference evidence="5 6" key="1">
    <citation type="submission" date="2021-10" db="EMBL/GenBank/DDBJ databases">
        <title>Anaerobic single-cell dispensing facilitates the cultivation of human gut bacteria.</title>
        <authorList>
            <person name="Afrizal A."/>
        </authorList>
    </citation>
    <scope>NUCLEOTIDE SEQUENCE [LARGE SCALE GENOMIC DNA]</scope>
    <source>
        <strain evidence="5 6">CLA-AA-H200</strain>
    </source>
</reference>
<dbReference type="InterPro" id="IPR036650">
    <property type="entry name" value="CAT_RNA-bd_dom_sf"/>
</dbReference>
<dbReference type="PROSITE" id="PS51372">
    <property type="entry name" value="PRD_2"/>
    <property type="match status" value="2"/>
</dbReference>
<name>A0ABS8FWY8_9FIRM</name>
<dbReference type="Gene3D" id="1.10.1790.10">
    <property type="entry name" value="PRD domain"/>
    <property type="match status" value="2"/>
</dbReference>
<protein>
    <submittedName>
        <fullName evidence="5">PRD domain-containing protein</fullName>
    </submittedName>
</protein>
<evidence type="ECO:0000256" key="3">
    <source>
        <dbReference type="ARBA" id="ARBA00023163"/>
    </source>
</evidence>
<dbReference type="InterPro" id="IPR050661">
    <property type="entry name" value="BglG_antiterminators"/>
</dbReference>
<keyword evidence="2" id="KW-0805">Transcription regulation</keyword>
<feature type="domain" description="PRD" evidence="4">
    <location>
        <begin position="170"/>
        <end position="280"/>
    </location>
</feature>
<sequence length="280" mass="32626">MKVIKKINNNVAVGLDGNEREVIIFGKGVGFPHMPYELTDLSRITKTFYDIDRRYYAVLQDIPEDVFLLVSRLVETAKTRISGNLNPNLTFVLADHVNFAADRKKKGIDVGLPYSYELEYQYPELTRIARWFVKNINERMHVSLDKSEVTSITFHFLNAMEGEKAEKKSAKGDRTGRVISVVTKIVEDYFQVSVDRNSFHYFRFKNHIKFFVQRKEKGADFSQENEELYENLRTAYPEVAECVARIDGYLEEEFGERCPKEELLYLMIHVKQLYSKESSS</sequence>
<evidence type="ECO:0000256" key="2">
    <source>
        <dbReference type="ARBA" id="ARBA00023015"/>
    </source>
</evidence>
<accession>A0ABS8FWY8</accession>
<dbReference type="InterPro" id="IPR036634">
    <property type="entry name" value="PRD_sf"/>
</dbReference>
<evidence type="ECO:0000313" key="5">
    <source>
        <dbReference type="EMBL" id="MCC2254541.1"/>
    </source>
</evidence>
<comment type="caution">
    <text evidence="5">The sequence shown here is derived from an EMBL/GenBank/DDBJ whole genome shotgun (WGS) entry which is preliminary data.</text>
</comment>
<keyword evidence="1" id="KW-0677">Repeat</keyword>
<dbReference type="Pfam" id="PF00874">
    <property type="entry name" value="PRD"/>
    <property type="match status" value="2"/>
</dbReference>
<proteinExistence type="predicted"/>
<dbReference type="Pfam" id="PF03123">
    <property type="entry name" value="CAT_RBD"/>
    <property type="match status" value="1"/>
</dbReference>
<dbReference type="EMBL" id="JAJEQX010000013">
    <property type="protein sequence ID" value="MCC2254541.1"/>
    <property type="molecule type" value="Genomic_DNA"/>
</dbReference>
<dbReference type="PANTHER" id="PTHR30185">
    <property type="entry name" value="CRYPTIC BETA-GLUCOSIDE BGL OPERON ANTITERMINATOR"/>
    <property type="match status" value="1"/>
</dbReference>
<dbReference type="RefSeq" id="WP_227707681.1">
    <property type="nucleotide sequence ID" value="NZ_JAJEQX010000013.1"/>
</dbReference>
<dbReference type="SUPFAM" id="SSF63520">
    <property type="entry name" value="PTS-regulatory domain, PRD"/>
    <property type="match status" value="2"/>
</dbReference>
<evidence type="ECO:0000313" key="6">
    <source>
        <dbReference type="Proteomes" id="UP001198151"/>
    </source>
</evidence>
<keyword evidence="3" id="KW-0804">Transcription</keyword>